<accession>A0A2P2IJ49</accession>
<sequence length="33" mass="3866">MMNFYWLFPIVQKWLLIAGNNTEKFSKSVGSSQ</sequence>
<organism evidence="1">
    <name type="scientific">Rhizophora mucronata</name>
    <name type="common">Asiatic mangrove</name>
    <dbReference type="NCBI Taxonomy" id="61149"/>
    <lineage>
        <taxon>Eukaryota</taxon>
        <taxon>Viridiplantae</taxon>
        <taxon>Streptophyta</taxon>
        <taxon>Embryophyta</taxon>
        <taxon>Tracheophyta</taxon>
        <taxon>Spermatophyta</taxon>
        <taxon>Magnoliopsida</taxon>
        <taxon>eudicotyledons</taxon>
        <taxon>Gunneridae</taxon>
        <taxon>Pentapetalae</taxon>
        <taxon>rosids</taxon>
        <taxon>fabids</taxon>
        <taxon>Malpighiales</taxon>
        <taxon>Rhizophoraceae</taxon>
        <taxon>Rhizophora</taxon>
    </lineage>
</organism>
<evidence type="ECO:0000313" key="1">
    <source>
        <dbReference type="EMBL" id="MBW81248.1"/>
    </source>
</evidence>
<reference evidence="1" key="1">
    <citation type="submission" date="2018-02" db="EMBL/GenBank/DDBJ databases">
        <title>Rhizophora mucronata_Transcriptome.</title>
        <authorList>
            <person name="Meera S.P."/>
            <person name="Sreeshan A."/>
            <person name="Augustine A."/>
        </authorList>
    </citation>
    <scope>NUCLEOTIDE SEQUENCE</scope>
    <source>
        <tissue evidence="1">Leaf</tissue>
    </source>
</reference>
<name>A0A2P2IJ49_RHIMU</name>
<proteinExistence type="predicted"/>
<dbReference type="AlphaFoldDB" id="A0A2P2IJ49"/>
<dbReference type="EMBL" id="GGEC01000765">
    <property type="protein sequence ID" value="MBW81248.1"/>
    <property type="molecule type" value="Transcribed_RNA"/>
</dbReference>
<protein>
    <submittedName>
        <fullName evidence="1">Uncharacterized protein</fullName>
    </submittedName>
</protein>